<dbReference type="InterPro" id="IPR038476">
    <property type="entry name" value="UvrC_RNase_H_dom_sf"/>
</dbReference>
<sequence>MADGPIEGGLSGDRGRLRAKVELLPERPGVYLMKNAQGEVIYVGKANSLKQRVRSYFTGAHDAKTERMISEIADFETIVVPNPTAALLLEMNLIKRYAPRYNVLLKDDKSYPYIKITNEEHPRIEITRRVQPDGGRYFGPYPHAQAARATKRLLDKLYPLRKCRTLPDRPCLYYHMGQCLAPCVRPVDPNVYGPMVREIAAFLRGKTEGVEKRLEAQMWEAAERFDFERAAQLRDLLREIGHLKEEQAVLLPNRTEDWDIAAFFAEHGRIAIQIFHVRAGRLLEGERDIRPYYGESEEAFVQFLGQYYLDFDVANRPGLLLLPPIEDAEALGQALGMRVHVPKRGEKRRLLEMAQENARHALEEHVALEARDAQRIASALEELGSVLGIPAPRRIDVLDQSHLFGAQAVGVVVVFVDGRPSKHDYRTYRIREAARGDDYGALREVLRRRYGKLLEEGGPWPDLVVLDGGRGHLAVAREVFAEELGRPTPLLALAKDERHETRVALAGDPPRPLALSRRGAAFLLLVRMQEEVHRFAVATHRRRRKKEAFASVLDEVPGIGPKRKRELLRRFGSLERIRTAPEEELAAVVGKKLAQTLRAYLSSYGREEGALASTADAVAESPGEYRTDRGADRTGRDDLPKEEVDTGRIS</sequence>
<dbReference type="FunFam" id="3.40.1440.10:FF:000001">
    <property type="entry name" value="UvrABC system protein C"/>
    <property type="match status" value="1"/>
</dbReference>
<evidence type="ECO:0000256" key="1">
    <source>
        <dbReference type="ARBA" id="ARBA00022490"/>
    </source>
</evidence>
<dbReference type="SMART" id="SM00465">
    <property type="entry name" value="GIYc"/>
    <property type="match status" value="1"/>
</dbReference>
<comment type="subcellular location">
    <subcellularLocation>
        <location evidence="6">Cytoplasm</location>
    </subcellularLocation>
</comment>
<accession>A0A660KX76</accession>
<keyword evidence="4 6" id="KW-0267">Excision nuclease</keyword>
<dbReference type="Pfam" id="PF01541">
    <property type="entry name" value="GIY-YIG"/>
    <property type="match status" value="1"/>
</dbReference>
<keyword evidence="12" id="KW-1185">Reference proteome</keyword>
<evidence type="ECO:0000256" key="4">
    <source>
        <dbReference type="ARBA" id="ARBA00022881"/>
    </source>
</evidence>
<dbReference type="Gene3D" id="3.30.420.340">
    <property type="entry name" value="UvrC, RNAse H endonuclease domain"/>
    <property type="match status" value="1"/>
</dbReference>
<dbReference type="GO" id="GO:0003677">
    <property type="term" value="F:DNA binding"/>
    <property type="evidence" value="ECO:0007669"/>
    <property type="project" value="UniProtKB-UniRule"/>
</dbReference>
<dbReference type="InterPro" id="IPR000305">
    <property type="entry name" value="GIY-YIG_endonuc"/>
</dbReference>
<dbReference type="SUPFAM" id="SSF47781">
    <property type="entry name" value="RuvA domain 2-like"/>
    <property type="match status" value="1"/>
</dbReference>
<dbReference type="GO" id="GO:0009432">
    <property type="term" value="P:SOS response"/>
    <property type="evidence" value="ECO:0007669"/>
    <property type="project" value="UniProtKB-UniRule"/>
</dbReference>
<dbReference type="InterPro" id="IPR010994">
    <property type="entry name" value="RuvA_2-like"/>
</dbReference>
<evidence type="ECO:0000259" key="10">
    <source>
        <dbReference type="PROSITE" id="PS50165"/>
    </source>
</evidence>
<dbReference type="Pfam" id="PF08459">
    <property type="entry name" value="UvrC_RNaseH_dom"/>
    <property type="match status" value="1"/>
</dbReference>
<dbReference type="Proteomes" id="UP000267019">
    <property type="component" value="Unassembled WGS sequence"/>
</dbReference>
<dbReference type="CDD" id="cd10434">
    <property type="entry name" value="GIY-YIG_UvrC_Cho"/>
    <property type="match status" value="1"/>
</dbReference>
<dbReference type="GO" id="GO:0006289">
    <property type="term" value="P:nucleotide-excision repair"/>
    <property type="evidence" value="ECO:0007669"/>
    <property type="project" value="UniProtKB-UniRule"/>
</dbReference>
<dbReference type="Gene3D" id="4.10.860.10">
    <property type="entry name" value="UVR domain"/>
    <property type="match status" value="1"/>
</dbReference>
<proteinExistence type="inferred from homology"/>
<name>A0A660KX76_9BACL</name>
<evidence type="ECO:0000256" key="2">
    <source>
        <dbReference type="ARBA" id="ARBA00022763"/>
    </source>
</evidence>
<comment type="subunit">
    <text evidence="6">Interacts with UvrB in an incision complex.</text>
</comment>
<keyword evidence="5 6" id="KW-0234">DNA repair</keyword>
<dbReference type="SUPFAM" id="SSF82771">
    <property type="entry name" value="GIY-YIG endonuclease"/>
    <property type="match status" value="1"/>
</dbReference>
<keyword evidence="2 6" id="KW-0227">DNA damage</keyword>
<evidence type="ECO:0000259" key="9">
    <source>
        <dbReference type="PROSITE" id="PS50164"/>
    </source>
</evidence>
<dbReference type="SUPFAM" id="SSF46600">
    <property type="entry name" value="C-terminal UvrC-binding domain of UvrB"/>
    <property type="match status" value="1"/>
</dbReference>
<feature type="compositionally biased region" description="Basic and acidic residues" evidence="7">
    <location>
        <begin position="623"/>
        <end position="650"/>
    </location>
</feature>
<comment type="function">
    <text evidence="6">The UvrABC repair system catalyzes the recognition and processing of DNA lesions. UvrC both incises the 5' and 3' sides of the lesion. The N-terminal half is responsible for the 3' incision and the C-terminal half is responsible for the 5' incision.</text>
</comment>
<dbReference type="InterPro" id="IPR050066">
    <property type="entry name" value="UvrABC_protein_C"/>
</dbReference>
<dbReference type="PROSITE" id="PS50151">
    <property type="entry name" value="UVR"/>
    <property type="match status" value="1"/>
</dbReference>
<dbReference type="InterPro" id="IPR036876">
    <property type="entry name" value="UVR_dom_sf"/>
</dbReference>
<dbReference type="InterPro" id="IPR001943">
    <property type="entry name" value="UVR_dom"/>
</dbReference>
<evidence type="ECO:0000256" key="3">
    <source>
        <dbReference type="ARBA" id="ARBA00022769"/>
    </source>
</evidence>
<evidence type="ECO:0000256" key="5">
    <source>
        <dbReference type="ARBA" id="ARBA00023204"/>
    </source>
</evidence>
<dbReference type="NCBIfam" id="TIGR00194">
    <property type="entry name" value="uvrC"/>
    <property type="match status" value="1"/>
</dbReference>
<evidence type="ECO:0000313" key="11">
    <source>
        <dbReference type="EMBL" id="RKQ84589.1"/>
    </source>
</evidence>
<evidence type="ECO:0000313" key="12">
    <source>
        <dbReference type="Proteomes" id="UP000267019"/>
    </source>
</evidence>
<dbReference type="HAMAP" id="MF_00203">
    <property type="entry name" value="UvrC"/>
    <property type="match status" value="1"/>
</dbReference>
<dbReference type="InterPro" id="IPR035901">
    <property type="entry name" value="GIY-YIG_endonuc_sf"/>
</dbReference>
<gene>
    <name evidence="6" type="primary">uvrC</name>
    <name evidence="11" type="ORF">C7438_1078</name>
</gene>
<evidence type="ECO:0000256" key="6">
    <source>
        <dbReference type="HAMAP-Rule" id="MF_00203"/>
    </source>
</evidence>
<dbReference type="Pfam" id="PF22920">
    <property type="entry name" value="UvrC_RNaseH"/>
    <property type="match status" value="1"/>
</dbReference>
<keyword evidence="1 6" id="KW-0963">Cytoplasm</keyword>
<dbReference type="GO" id="GO:0009380">
    <property type="term" value="C:excinuclease repair complex"/>
    <property type="evidence" value="ECO:0007669"/>
    <property type="project" value="InterPro"/>
</dbReference>
<keyword evidence="6" id="KW-0742">SOS response</keyword>
<evidence type="ECO:0000259" key="8">
    <source>
        <dbReference type="PROSITE" id="PS50151"/>
    </source>
</evidence>
<dbReference type="Pfam" id="PF14520">
    <property type="entry name" value="HHH_5"/>
    <property type="match status" value="1"/>
</dbReference>
<dbReference type="EMBL" id="RBIJ01000003">
    <property type="protein sequence ID" value="RKQ84589.1"/>
    <property type="molecule type" value="Genomic_DNA"/>
</dbReference>
<feature type="domain" description="UVR" evidence="8">
    <location>
        <begin position="208"/>
        <end position="243"/>
    </location>
</feature>
<dbReference type="GO" id="GO:0005737">
    <property type="term" value="C:cytoplasm"/>
    <property type="evidence" value="ECO:0007669"/>
    <property type="project" value="UniProtKB-SubCell"/>
</dbReference>
<dbReference type="InterPro" id="IPR004791">
    <property type="entry name" value="UvrC"/>
</dbReference>
<reference evidence="11 12" key="1">
    <citation type="submission" date="2018-10" db="EMBL/GenBank/DDBJ databases">
        <title>Genomic Encyclopedia of Type Strains, Phase IV (KMG-IV): sequencing the most valuable type-strain genomes for metagenomic binning, comparative biology and taxonomic classification.</title>
        <authorList>
            <person name="Goeker M."/>
        </authorList>
    </citation>
    <scope>NUCLEOTIDE SEQUENCE [LARGE SCALE GENOMIC DNA]</scope>
    <source>
        <strain evidence="11 12">DSM 22653</strain>
    </source>
</reference>
<dbReference type="PANTHER" id="PTHR30562">
    <property type="entry name" value="UVRC/OXIDOREDUCTASE"/>
    <property type="match status" value="1"/>
</dbReference>
<dbReference type="RefSeq" id="WP_211322093.1">
    <property type="nucleotide sequence ID" value="NZ_RBIJ01000003.1"/>
</dbReference>
<comment type="similarity">
    <text evidence="6">Belongs to the UvrC family.</text>
</comment>
<evidence type="ECO:0000256" key="7">
    <source>
        <dbReference type="SAM" id="MobiDB-lite"/>
    </source>
</evidence>
<feature type="region of interest" description="Disordered" evidence="7">
    <location>
        <begin position="610"/>
        <end position="650"/>
    </location>
</feature>
<comment type="caution">
    <text evidence="11">The sequence shown here is derived from an EMBL/GenBank/DDBJ whole genome shotgun (WGS) entry which is preliminary data.</text>
</comment>
<organism evidence="11 12">
    <name type="scientific">Brockia lithotrophica</name>
    <dbReference type="NCBI Taxonomy" id="933949"/>
    <lineage>
        <taxon>Bacteria</taxon>
        <taxon>Bacillati</taxon>
        <taxon>Bacillota</taxon>
        <taxon>Bacilli</taxon>
        <taxon>Bacillales</taxon>
        <taxon>Bacillales Family X. Incertae Sedis</taxon>
        <taxon>Brockia</taxon>
    </lineage>
</organism>
<dbReference type="Gene3D" id="1.10.150.20">
    <property type="entry name" value="5' to 3' exonuclease, C-terminal subdomain"/>
    <property type="match status" value="1"/>
</dbReference>
<dbReference type="PROSITE" id="PS50164">
    <property type="entry name" value="GIY_YIG"/>
    <property type="match status" value="1"/>
</dbReference>
<protein>
    <recommendedName>
        <fullName evidence="6">UvrABC system protein C</fullName>
        <shortName evidence="6">Protein UvrC</shortName>
    </recommendedName>
    <alternativeName>
        <fullName evidence="6">Excinuclease ABC subunit C</fullName>
    </alternativeName>
</protein>
<dbReference type="Pfam" id="PF02151">
    <property type="entry name" value="UVR"/>
    <property type="match status" value="1"/>
</dbReference>
<dbReference type="Gene3D" id="3.40.1440.10">
    <property type="entry name" value="GIY-YIG endonuclease"/>
    <property type="match status" value="1"/>
</dbReference>
<feature type="domain" description="UvrC family homology region profile" evidence="10">
    <location>
        <begin position="260"/>
        <end position="480"/>
    </location>
</feature>
<feature type="domain" description="GIY-YIG" evidence="9">
    <location>
        <begin position="26"/>
        <end position="103"/>
    </location>
</feature>
<keyword evidence="3 6" id="KW-0228">DNA excision</keyword>
<dbReference type="AlphaFoldDB" id="A0A660KX76"/>
<dbReference type="GO" id="GO:0009381">
    <property type="term" value="F:excinuclease ABC activity"/>
    <property type="evidence" value="ECO:0007669"/>
    <property type="project" value="UniProtKB-UniRule"/>
</dbReference>
<dbReference type="PANTHER" id="PTHR30562:SF1">
    <property type="entry name" value="UVRABC SYSTEM PROTEIN C"/>
    <property type="match status" value="1"/>
</dbReference>
<dbReference type="InterPro" id="IPR001162">
    <property type="entry name" value="UvrC_RNase_H_dom"/>
</dbReference>
<dbReference type="InterPro" id="IPR047296">
    <property type="entry name" value="GIY-YIG_UvrC_Cho"/>
</dbReference>
<dbReference type="PROSITE" id="PS50165">
    <property type="entry name" value="UVRC"/>
    <property type="match status" value="1"/>
</dbReference>